<evidence type="ECO:0000256" key="1">
    <source>
        <dbReference type="SAM" id="MobiDB-lite"/>
    </source>
</evidence>
<protein>
    <submittedName>
        <fullName evidence="2">Aluminum-tolerant associated protein</fullName>
    </submittedName>
</protein>
<dbReference type="AlphaFoldDB" id="Q6UQ21"/>
<feature type="region of interest" description="Disordered" evidence="1">
    <location>
        <begin position="1"/>
        <end position="86"/>
    </location>
</feature>
<name>Q6UQ21_9PEZI</name>
<evidence type="ECO:0000313" key="2">
    <source>
        <dbReference type="EMBL" id="AAQ72346.1"/>
    </source>
</evidence>
<gene>
    <name evidence="2" type="primary">ata1</name>
</gene>
<organism evidence="2">
    <name type="scientific">uncultured Neurospora</name>
    <dbReference type="NCBI Taxonomy" id="986066"/>
    <lineage>
        <taxon>Eukaryota</taxon>
        <taxon>Fungi</taxon>
        <taxon>Dikarya</taxon>
        <taxon>Ascomycota</taxon>
        <taxon>Pezizomycotina</taxon>
        <taxon>Sordariomycetes</taxon>
        <taxon>Sordariomycetidae</taxon>
        <taxon>Sordariales</taxon>
        <taxon>Sordariaceae</taxon>
        <taxon>environmental samples</taxon>
    </lineage>
</organism>
<sequence length="86" mass="9532">MKIDPALTQTPVPARRTTSAKRTGSGKPPSSRKKGRRAATATMDPIEDVNESRNQPAPDQPEDSEIDVEQFRKKKTPKKFKDPEAS</sequence>
<feature type="compositionally biased region" description="Polar residues" evidence="1">
    <location>
        <begin position="7"/>
        <end position="22"/>
    </location>
</feature>
<dbReference type="EMBL" id="AY364443">
    <property type="protein sequence ID" value="AAQ72346.1"/>
    <property type="molecule type" value="mRNA"/>
</dbReference>
<accession>Q6UQ21</accession>
<reference evidence="2" key="1">
    <citation type="submission" date="2003-08" db="EMBL/GenBank/DDBJ databases">
        <title>Aluminum-tolerant associated gene cloning of fungi ALF-1(Neurospora sp.) from the soil around tea roots.</title>
        <authorList>
            <person name="Lu J."/>
            <person name="Liang Y."/>
        </authorList>
    </citation>
    <scope>NUCLEOTIDE SEQUENCE</scope>
</reference>
<proteinExistence type="evidence at transcript level"/>
<feature type="non-terminal residue" evidence="2">
    <location>
        <position position="86"/>
    </location>
</feature>